<comment type="caution">
    <text evidence="1">The sequence shown here is derived from an EMBL/GenBank/DDBJ whole genome shotgun (WGS) entry which is preliminary data.</text>
</comment>
<reference evidence="1 2" key="1">
    <citation type="submission" date="2018-09" db="EMBL/GenBank/DDBJ databases">
        <title>A high-quality reference genome of wild soybean provides a powerful tool to mine soybean genomes.</title>
        <authorList>
            <person name="Xie M."/>
            <person name="Chung C.Y.L."/>
            <person name="Li M.-W."/>
            <person name="Wong F.-L."/>
            <person name="Chan T.-F."/>
            <person name="Lam H.-M."/>
        </authorList>
    </citation>
    <scope>NUCLEOTIDE SEQUENCE [LARGE SCALE GENOMIC DNA]</scope>
    <source>
        <strain evidence="2">cv. W05</strain>
        <tissue evidence="1">Hypocotyl of etiolated seedlings</tissue>
    </source>
</reference>
<dbReference type="AlphaFoldDB" id="A0A445IEZ4"/>
<evidence type="ECO:0000313" key="2">
    <source>
        <dbReference type="Proteomes" id="UP000289340"/>
    </source>
</evidence>
<dbReference type="EMBL" id="QZWG01000011">
    <property type="protein sequence ID" value="RZB84418.1"/>
    <property type="molecule type" value="Genomic_DNA"/>
</dbReference>
<keyword evidence="2" id="KW-1185">Reference proteome</keyword>
<organism evidence="1 2">
    <name type="scientific">Glycine soja</name>
    <name type="common">Wild soybean</name>
    <dbReference type="NCBI Taxonomy" id="3848"/>
    <lineage>
        <taxon>Eukaryota</taxon>
        <taxon>Viridiplantae</taxon>
        <taxon>Streptophyta</taxon>
        <taxon>Embryophyta</taxon>
        <taxon>Tracheophyta</taxon>
        <taxon>Spermatophyta</taxon>
        <taxon>Magnoliopsida</taxon>
        <taxon>eudicotyledons</taxon>
        <taxon>Gunneridae</taxon>
        <taxon>Pentapetalae</taxon>
        <taxon>rosids</taxon>
        <taxon>fabids</taxon>
        <taxon>Fabales</taxon>
        <taxon>Fabaceae</taxon>
        <taxon>Papilionoideae</taxon>
        <taxon>50 kb inversion clade</taxon>
        <taxon>NPAAA clade</taxon>
        <taxon>indigoferoid/millettioid clade</taxon>
        <taxon>Phaseoleae</taxon>
        <taxon>Glycine</taxon>
        <taxon>Glycine subgen. Soja</taxon>
    </lineage>
</organism>
<dbReference type="Proteomes" id="UP000289340">
    <property type="component" value="Chromosome 11"/>
</dbReference>
<protein>
    <submittedName>
        <fullName evidence="1">Uncharacterized protein</fullName>
    </submittedName>
</protein>
<gene>
    <name evidence="1" type="ORF">D0Y65_032656</name>
</gene>
<evidence type="ECO:0000313" key="1">
    <source>
        <dbReference type="EMBL" id="RZB84418.1"/>
    </source>
</evidence>
<dbReference type="Gramene" id="XM_028335423.1">
    <property type="protein sequence ID" value="XP_028191224.1"/>
    <property type="gene ID" value="LOC114377043"/>
</dbReference>
<dbReference type="PANTHER" id="PTHR36743">
    <property type="entry name" value="OS04G0495300 PROTEIN"/>
    <property type="match status" value="1"/>
</dbReference>
<accession>A0A445IEZ4</accession>
<sequence length="161" mass="17281">MGLSASKRVEKSLSNSGDFDSACDSAFSHCLALTQHAFEGVFPYQLKTASDYIHANTTHPLIRNWLPTPPDRTQIDAALRRLPPNSDDTLPLPLFKNWAHHLYTDAVVSAAAKSLKVRVPVGIAGIVGVSALTRPPLRMVGTFIGAYSLAVALSILDGLST</sequence>
<proteinExistence type="predicted"/>
<name>A0A445IEZ4_GLYSO</name>
<dbReference type="PANTHER" id="PTHR36743:SF1">
    <property type="entry name" value="OS04G0495300 PROTEIN"/>
    <property type="match status" value="1"/>
</dbReference>